<keyword evidence="6" id="KW-1185">Reference proteome</keyword>
<dbReference type="PANTHER" id="PTHR30154">
    <property type="entry name" value="LEUCINE-RESPONSIVE REGULATORY PROTEIN"/>
    <property type="match status" value="1"/>
</dbReference>
<dbReference type="InterPro" id="IPR011991">
    <property type="entry name" value="ArsR-like_HTH"/>
</dbReference>
<dbReference type="GO" id="GO:0005829">
    <property type="term" value="C:cytosol"/>
    <property type="evidence" value="ECO:0007669"/>
    <property type="project" value="TreeGrafter"/>
</dbReference>
<dbReference type="InterPro" id="IPR019887">
    <property type="entry name" value="Tscrpt_reg_AsnC/Lrp_C"/>
</dbReference>
<sequence>MADKRHEIPVLDETDRRILRVIQSADDLSIREIADRAGISHTPCWRRMQAMEAAGVIAGRRHRLDRQAMGLQVRAWCMVTLKIHDSATLPDFERAVARIPEVIGCALLTGQEDYMLEIVTVDLRSFEALLKDRLLPLPGVQHLSSRIALRDILADRPLPA</sequence>
<dbReference type="Gene3D" id="1.10.10.10">
    <property type="entry name" value="Winged helix-like DNA-binding domain superfamily/Winged helix DNA-binding domain"/>
    <property type="match status" value="1"/>
</dbReference>
<dbReference type="RefSeq" id="WP_155064836.1">
    <property type="nucleotide sequence ID" value="NZ_WMIF01000015.1"/>
</dbReference>
<name>A0A844H7N3_9RHOB</name>
<evidence type="ECO:0000256" key="2">
    <source>
        <dbReference type="ARBA" id="ARBA00023125"/>
    </source>
</evidence>
<evidence type="ECO:0000259" key="4">
    <source>
        <dbReference type="PROSITE" id="PS50956"/>
    </source>
</evidence>
<dbReference type="OrthoDB" id="9803143at2"/>
<dbReference type="GO" id="GO:0043200">
    <property type="term" value="P:response to amino acid"/>
    <property type="evidence" value="ECO:0007669"/>
    <property type="project" value="TreeGrafter"/>
</dbReference>
<dbReference type="Pfam" id="PF13412">
    <property type="entry name" value="HTH_24"/>
    <property type="match status" value="1"/>
</dbReference>
<evidence type="ECO:0000256" key="3">
    <source>
        <dbReference type="ARBA" id="ARBA00023163"/>
    </source>
</evidence>
<gene>
    <name evidence="5" type="ORF">GL279_11780</name>
</gene>
<keyword evidence="3" id="KW-0804">Transcription</keyword>
<dbReference type="EMBL" id="WMIF01000015">
    <property type="protein sequence ID" value="MTH35281.1"/>
    <property type="molecule type" value="Genomic_DNA"/>
</dbReference>
<evidence type="ECO:0000256" key="1">
    <source>
        <dbReference type="ARBA" id="ARBA00023015"/>
    </source>
</evidence>
<dbReference type="AlphaFoldDB" id="A0A844H7N3"/>
<dbReference type="GO" id="GO:0006355">
    <property type="term" value="P:regulation of DNA-templated transcription"/>
    <property type="evidence" value="ECO:0007669"/>
    <property type="project" value="UniProtKB-ARBA"/>
</dbReference>
<dbReference type="InterPro" id="IPR036390">
    <property type="entry name" value="WH_DNA-bd_sf"/>
</dbReference>
<dbReference type="GO" id="GO:0043565">
    <property type="term" value="F:sequence-specific DNA binding"/>
    <property type="evidence" value="ECO:0007669"/>
    <property type="project" value="InterPro"/>
</dbReference>
<dbReference type="PANTHER" id="PTHR30154:SF34">
    <property type="entry name" value="TRANSCRIPTIONAL REGULATOR AZLB"/>
    <property type="match status" value="1"/>
</dbReference>
<dbReference type="Gene3D" id="3.30.70.920">
    <property type="match status" value="1"/>
</dbReference>
<dbReference type="InterPro" id="IPR036388">
    <property type="entry name" value="WH-like_DNA-bd_sf"/>
</dbReference>
<dbReference type="Pfam" id="PF01037">
    <property type="entry name" value="AsnC_trans_reg"/>
    <property type="match status" value="1"/>
</dbReference>
<proteinExistence type="predicted"/>
<dbReference type="PRINTS" id="PR00033">
    <property type="entry name" value="HTHASNC"/>
</dbReference>
<dbReference type="PROSITE" id="PS50956">
    <property type="entry name" value="HTH_ASNC_2"/>
    <property type="match status" value="1"/>
</dbReference>
<dbReference type="SUPFAM" id="SSF54909">
    <property type="entry name" value="Dimeric alpha+beta barrel"/>
    <property type="match status" value="1"/>
</dbReference>
<dbReference type="SUPFAM" id="SSF46785">
    <property type="entry name" value="Winged helix' DNA-binding domain"/>
    <property type="match status" value="1"/>
</dbReference>
<keyword evidence="2" id="KW-0238">DNA-binding</keyword>
<dbReference type="InterPro" id="IPR000485">
    <property type="entry name" value="AsnC-type_HTH_dom"/>
</dbReference>
<protein>
    <submittedName>
        <fullName evidence="5">Winged helix-turn-helix transcriptional regulator</fullName>
    </submittedName>
</protein>
<keyword evidence="1" id="KW-0805">Transcription regulation</keyword>
<reference evidence="5 6" key="1">
    <citation type="submission" date="2019-11" db="EMBL/GenBank/DDBJ databases">
        <authorList>
            <person name="Dong K."/>
        </authorList>
    </citation>
    <scope>NUCLEOTIDE SEQUENCE [LARGE SCALE GENOMIC DNA]</scope>
    <source>
        <strain evidence="5 6">JCM 17370</strain>
    </source>
</reference>
<dbReference type="InterPro" id="IPR011008">
    <property type="entry name" value="Dimeric_a/b-barrel"/>
</dbReference>
<evidence type="ECO:0000313" key="6">
    <source>
        <dbReference type="Proteomes" id="UP000442533"/>
    </source>
</evidence>
<dbReference type="Proteomes" id="UP000442533">
    <property type="component" value="Unassembled WGS sequence"/>
</dbReference>
<organism evidence="5 6">
    <name type="scientific">Paracoccus limosus</name>
    <dbReference type="NCBI Taxonomy" id="913252"/>
    <lineage>
        <taxon>Bacteria</taxon>
        <taxon>Pseudomonadati</taxon>
        <taxon>Pseudomonadota</taxon>
        <taxon>Alphaproteobacteria</taxon>
        <taxon>Rhodobacterales</taxon>
        <taxon>Paracoccaceae</taxon>
        <taxon>Paracoccus</taxon>
    </lineage>
</organism>
<dbReference type="InterPro" id="IPR019888">
    <property type="entry name" value="Tscrpt_reg_AsnC-like"/>
</dbReference>
<feature type="domain" description="HTH asnC-type" evidence="4">
    <location>
        <begin position="11"/>
        <end position="72"/>
    </location>
</feature>
<dbReference type="CDD" id="cd00090">
    <property type="entry name" value="HTH_ARSR"/>
    <property type="match status" value="1"/>
</dbReference>
<evidence type="ECO:0000313" key="5">
    <source>
        <dbReference type="EMBL" id="MTH35281.1"/>
    </source>
</evidence>
<dbReference type="SMART" id="SM00344">
    <property type="entry name" value="HTH_ASNC"/>
    <property type="match status" value="1"/>
</dbReference>
<accession>A0A844H7N3</accession>
<comment type="caution">
    <text evidence="5">The sequence shown here is derived from an EMBL/GenBank/DDBJ whole genome shotgun (WGS) entry which is preliminary data.</text>
</comment>